<reference evidence="1 2" key="1">
    <citation type="submission" date="2021-07" db="EMBL/GenBank/DDBJ databases">
        <authorList>
            <consortium name="Genoscope - CEA"/>
            <person name="William W."/>
        </authorList>
    </citation>
    <scope>NUCLEOTIDE SEQUENCE [LARGE SCALE GENOMIC DNA]</scope>
</reference>
<gene>
    <name evidence="1" type="ORF">BRAPAZ1V2_A03P55740.2</name>
</gene>
<organism evidence="1 2">
    <name type="scientific">Brassica campestris</name>
    <name type="common">Field mustard</name>
    <dbReference type="NCBI Taxonomy" id="3711"/>
    <lineage>
        <taxon>Eukaryota</taxon>
        <taxon>Viridiplantae</taxon>
        <taxon>Streptophyta</taxon>
        <taxon>Embryophyta</taxon>
        <taxon>Tracheophyta</taxon>
        <taxon>Spermatophyta</taxon>
        <taxon>Magnoliopsida</taxon>
        <taxon>eudicotyledons</taxon>
        <taxon>Gunneridae</taxon>
        <taxon>Pentapetalae</taxon>
        <taxon>rosids</taxon>
        <taxon>malvids</taxon>
        <taxon>Brassicales</taxon>
        <taxon>Brassicaceae</taxon>
        <taxon>Brassiceae</taxon>
        <taxon>Brassica</taxon>
    </lineage>
</organism>
<name>A0A8D9LRN4_BRACM</name>
<dbReference type="AlphaFoldDB" id="A0A8D9LRN4"/>
<evidence type="ECO:0000313" key="1">
    <source>
        <dbReference type="EMBL" id="CAG7884231.1"/>
    </source>
</evidence>
<dbReference type="EMBL" id="LS974619">
    <property type="protein sequence ID" value="CAG7884231.1"/>
    <property type="molecule type" value="Genomic_DNA"/>
</dbReference>
<protein>
    <submittedName>
        <fullName evidence="1">Uncharacterized protein</fullName>
    </submittedName>
</protein>
<accession>A0A8D9LRN4</accession>
<dbReference type="Proteomes" id="UP000694005">
    <property type="component" value="Chromosome A03"/>
</dbReference>
<sequence>MARRGHCSMICMSENNGFRFRIVRLSEKADTNSRSGSFFQRSLVLLLWCFLFLVYSKLGHSHNYGDPRRWDSKIWISESDGLKRLLKRSYG</sequence>
<evidence type="ECO:0000313" key="2">
    <source>
        <dbReference type="Proteomes" id="UP000694005"/>
    </source>
</evidence>
<dbReference type="Gramene" id="A03p55740.2_BraZ1">
    <property type="protein sequence ID" value="A03p55740.2_BraZ1.CDS"/>
    <property type="gene ID" value="A03g55740.2_BraZ1"/>
</dbReference>
<proteinExistence type="predicted"/>